<gene>
    <name evidence="7" type="ORF">IMF26_01940</name>
</gene>
<accession>A0AAT9LCK8</accession>
<feature type="domain" description="Aminotransferase class I/classII large" evidence="6">
    <location>
        <begin position="29"/>
        <end position="382"/>
    </location>
</feature>
<dbReference type="NCBIfam" id="TIGR04350">
    <property type="entry name" value="C_S_lyase_PatB"/>
    <property type="match status" value="1"/>
</dbReference>
<sequence length="393" mass="44337">MKYDFDKLIDRRNTGSTKWAVKRVFGHDDVLPLWVADMDFEVAEPIVEAIRKRAEHPVFGYTEPGDSLLEAIIDRMERKYAWKIKPEWILFTPGVVAAVNAAVKAFAEPGHYVVIQSPVYPPFWTAVTNNSCIVASNPLKFSGNRYEMDFRDLASQVENKNARLMILCSPHNPVGRVWTKEELETLGEIIIGKGGIVVSDEIHGEIIFKGHKHIPFASISDDFAKRSVVCIAASKTFNVPGLQTSVVIIPDEELRGRFNRARAGIMGSPGIFGFAALEAAFRYGDEWLEQVLDYIEANVDFTLEYLREKIPEIKAVKPEGTYLLWLDCRSLGMDCRGLSEFFRERARVGLNDGYTFGPEGEGFMRLNVGCPRSILEEALRRIERAVKEKVGRS</sequence>
<evidence type="ECO:0000256" key="5">
    <source>
        <dbReference type="ARBA" id="ARBA00037974"/>
    </source>
</evidence>
<evidence type="ECO:0000256" key="4">
    <source>
        <dbReference type="ARBA" id="ARBA00023239"/>
    </source>
</evidence>
<dbReference type="Gene3D" id="3.40.640.10">
    <property type="entry name" value="Type I PLP-dependent aspartate aminotransferase-like (Major domain)"/>
    <property type="match status" value="1"/>
</dbReference>
<comment type="cofactor">
    <cofactor evidence="1">
        <name>pyridoxal 5'-phosphate</name>
        <dbReference type="ChEBI" id="CHEBI:597326"/>
    </cofactor>
</comment>
<dbReference type="SUPFAM" id="SSF53383">
    <property type="entry name" value="PLP-dependent transferases"/>
    <property type="match status" value="1"/>
</dbReference>
<dbReference type="AlphaFoldDB" id="A0AAT9LCK8"/>
<protein>
    <recommendedName>
        <fullName evidence="2">cysteine-S-conjugate beta-lyase</fullName>
        <ecNumber evidence="2">4.4.1.13</ecNumber>
    </recommendedName>
</protein>
<dbReference type="GO" id="GO:0030170">
    <property type="term" value="F:pyridoxal phosphate binding"/>
    <property type="evidence" value="ECO:0007669"/>
    <property type="project" value="InterPro"/>
</dbReference>
<dbReference type="EC" id="4.4.1.13" evidence="2"/>
<comment type="similarity">
    <text evidence="5">Belongs to the class-II pyridoxal-phosphate-dependent aminotransferase family. MalY/PatB cystathionine beta-lyase subfamily.</text>
</comment>
<dbReference type="CDD" id="cd00609">
    <property type="entry name" value="AAT_like"/>
    <property type="match status" value="1"/>
</dbReference>
<dbReference type="InterPro" id="IPR015422">
    <property type="entry name" value="PyrdxlP-dep_Trfase_small"/>
</dbReference>
<dbReference type="KEGG" id="fcz:IMF26_01940"/>
<dbReference type="Pfam" id="PF00155">
    <property type="entry name" value="Aminotran_1_2"/>
    <property type="match status" value="1"/>
</dbReference>
<evidence type="ECO:0000256" key="2">
    <source>
        <dbReference type="ARBA" id="ARBA00012224"/>
    </source>
</evidence>
<keyword evidence="7" id="KW-0808">Transferase</keyword>
<proteinExistence type="inferred from homology"/>
<evidence type="ECO:0000313" key="7">
    <source>
        <dbReference type="EMBL" id="QUL98861.1"/>
    </source>
</evidence>
<keyword evidence="4" id="KW-0456">Lyase</keyword>
<name>A0AAT9LCK8_9FIRM</name>
<dbReference type="EMBL" id="CP062796">
    <property type="protein sequence ID" value="QUL98861.1"/>
    <property type="molecule type" value="Genomic_DNA"/>
</dbReference>
<dbReference type="InterPro" id="IPR004839">
    <property type="entry name" value="Aminotransferase_I/II_large"/>
</dbReference>
<evidence type="ECO:0000259" key="6">
    <source>
        <dbReference type="Pfam" id="PF00155"/>
    </source>
</evidence>
<reference evidence="7" key="2">
    <citation type="journal article" date="2023" name="Biology">
        <title>Prokaryotic Life Associated with Coal-Fire Gas Vents Revealed by Metagenomics.</title>
        <authorList>
            <person name="Kadnikov V.V."/>
            <person name="Mardanov A.V."/>
            <person name="Beletsky A.V."/>
            <person name="Karnachuk O.V."/>
            <person name="Ravin N.V."/>
        </authorList>
    </citation>
    <scope>NUCLEOTIDE SEQUENCE</scope>
    <source>
        <strain evidence="7">Bu02</strain>
    </source>
</reference>
<dbReference type="PANTHER" id="PTHR43525:SF1">
    <property type="entry name" value="PROTEIN MALY"/>
    <property type="match status" value="1"/>
</dbReference>
<dbReference type="GO" id="GO:0047804">
    <property type="term" value="F:cysteine-S-conjugate beta-lyase activity"/>
    <property type="evidence" value="ECO:0007669"/>
    <property type="project" value="UniProtKB-EC"/>
</dbReference>
<dbReference type="GO" id="GO:0008483">
    <property type="term" value="F:transaminase activity"/>
    <property type="evidence" value="ECO:0007669"/>
    <property type="project" value="UniProtKB-KW"/>
</dbReference>
<evidence type="ECO:0000256" key="1">
    <source>
        <dbReference type="ARBA" id="ARBA00001933"/>
    </source>
</evidence>
<keyword evidence="7" id="KW-0032">Aminotransferase</keyword>
<dbReference type="InterPro" id="IPR051798">
    <property type="entry name" value="Class-II_PLP-Dep_Aminotrans"/>
</dbReference>
<reference evidence="7" key="1">
    <citation type="submission" date="2020-10" db="EMBL/GenBank/DDBJ databases">
        <authorList>
            <person name="Kadnikov V."/>
            <person name="Beletsky A.V."/>
            <person name="Mardanov A.V."/>
            <person name="Karnachuk O.V."/>
            <person name="Ravin N.V."/>
        </authorList>
    </citation>
    <scope>NUCLEOTIDE SEQUENCE</scope>
    <source>
        <strain evidence="7">Bu02</strain>
    </source>
</reference>
<keyword evidence="3" id="KW-0663">Pyridoxal phosphate</keyword>
<dbReference type="Gene3D" id="3.90.1150.10">
    <property type="entry name" value="Aspartate Aminotransferase, domain 1"/>
    <property type="match status" value="1"/>
</dbReference>
<dbReference type="PANTHER" id="PTHR43525">
    <property type="entry name" value="PROTEIN MALY"/>
    <property type="match status" value="1"/>
</dbReference>
<dbReference type="InterPro" id="IPR015424">
    <property type="entry name" value="PyrdxlP-dep_Trfase"/>
</dbReference>
<organism evidence="7">
    <name type="scientific">Candidatus Fermentithermobacillus carboniphilus</name>
    <dbReference type="NCBI Taxonomy" id="3085328"/>
    <lineage>
        <taxon>Bacteria</taxon>
        <taxon>Bacillati</taxon>
        <taxon>Bacillota</taxon>
        <taxon>Candidatus Fermentithermobacillia</taxon>
        <taxon>Candidatus Fermentithermobacillales</taxon>
        <taxon>Candidatus Fermentithermobacillaceae</taxon>
        <taxon>Candidatus Fermentithermobacillus</taxon>
    </lineage>
</organism>
<dbReference type="InterPro" id="IPR015421">
    <property type="entry name" value="PyrdxlP-dep_Trfase_major"/>
</dbReference>
<evidence type="ECO:0000256" key="3">
    <source>
        <dbReference type="ARBA" id="ARBA00022898"/>
    </source>
</evidence>
<dbReference type="InterPro" id="IPR027619">
    <property type="entry name" value="C-S_lyase_PatB-like"/>
</dbReference>